<dbReference type="SUPFAM" id="SSF54768">
    <property type="entry name" value="dsRNA-binding domain-like"/>
    <property type="match status" value="1"/>
</dbReference>
<evidence type="ECO:0000313" key="2">
    <source>
        <dbReference type="EMBL" id="PBK85475.1"/>
    </source>
</evidence>
<accession>A0A2H3CQZ9</accession>
<proteinExistence type="predicted"/>
<protein>
    <recommendedName>
        <fullName evidence="4">DRBM domain-containing protein</fullName>
    </recommendedName>
</protein>
<dbReference type="Proteomes" id="UP000217790">
    <property type="component" value="Unassembled WGS sequence"/>
</dbReference>
<gene>
    <name evidence="2" type="ORF">ARMGADRAFT_1169526</name>
</gene>
<feature type="region of interest" description="Disordered" evidence="1">
    <location>
        <begin position="355"/>
        <end position="386"/>
    </location>
</feature>
<evidence type="ECO:0000256" key="1">
    <source>
        <dbReference type="SAM" id="MobiDB-lite"/>
    </source>
</evidence>
<reference evidence="3" key="1">
    <citation type="journal article" date="2017" name="Nat. Ecol. Evol.">
        <title>Genome expansion and lineage-specific genetic innovations in the forest pathogenic fungi Armillaria.</title>
        <authorList>
            <person name="Sipos G."/>
            <person name="Prasanna A.N."/>
            <person name="Walter M.C."/>
            <person name="O'Connor E."/>
            <person name="Balint B."/>
            <person name="Krizsan K."/>
            <person name="Kiss B."/>
            <person name="Hess J."/>
            <person name="Varga T."/>
            <person name="Slot J."/>
            <person name="Riley R."/>
            <person name="Boka B."/>
            <person name="Rigling D."/>
            <person name="Barry K."/>
            <person name="Lee J."/>
            <person name="Mihaltcheva S."/>
            <person name="LaButti K."/>
            <person name="Lipzen A."/>
            <person name="Waldron R."/>
            <person name="Moloney N.M."/>
            <person name="Sperisen C."/>
            <person name="Kredics L."/>
            <person name="Vagvoelgyi C."/>
            <person name="Patrignani A."/>
            <person name="Fitzpatrick D."/>
            <person name="Nagy I."/>
            <person name="Doyle S."/>
            <person name="Anderson J.B."/>
            <person name="Grigoriev I.V."/>
            <person name="Gueldener U."/>
            <person name="Muensterkoetter M."/>
            <person name="Nagy L.G."/>
        </authorList>
    </citation>
    <scope>NUCLEOTIDE SEQUENCE [LARGE SCALE GENOMIC DNA]</scope>
    <source>
        <strain evidence="3">Ar21-2</strain>
    </source>
</reference>
<organism evidence="2 3">
    <name type="scientific">Armillaria gallica</name>
    <name type="common">Bulbous honey fungus</name>
    <name type="synonym">Armillaria bulbosa</name>
    <dbReference type="NCBI Taxonomy" id="47427"/>
    <lineage>
        <taxon>Eukaryota</taxon>
        <taxon>Fungi</taxon>
        <taxon>Dikarya</taxon>
        <taxon>Basidiomycota</taxon>
        <taxon>Agaricomycotina</taxon>
        <taxon>Agaricomycetes</taxon>
        <taxon>Agaricomycetidae</taxon>
        <taxon>Agaricales</taxon>
        <taxon>Marasmiineae</taxon>
        <taxon>Physalacriaceae</taxon>
        <taxon>Armillaria</taxon>
    </lineage>
</organism>
<dbReference type="AlphaFoldDB" id="A0A2H3CQZ9"/>
<dbReference type="Gene3D" id="3.30.160.20">
    <property type="match status" value="1"/>
</dbReference>
<dbReference type="OrthoDB" id="3222453at2759"/>
<dbReference type="InParanoid" id="A0A2H3CQZ9"/>
<name>A0A2H3CQZ9_ARMGA</name>
<evidence type="ECO:0000313" key="3">
    <source>
        <dbReference type="Proteomes" id="UP000217790"/>
    </source>
</evidence>
<keyword evidence="3" id="KW-1185">Reference proteome</keyword>
<dbReference type="STRING" id="47427.A0A2H3CQZ9"/>
<evidence type="ECO:0008006" key="4">
    <source>
        <dbReference type="Google" id="ProtNLM"/>
    </source>
</evidence>
<sequence>MMLEQSAHALYTKLLLSRDHGHPLWIPESDSSLPPAYVERGICVGDVGIKRNDGGFDFIFNAFLEANDPVHRDGVPPNFSPLRIESPNPIRTIQFLHPRHSSVRSSQVSVTSVTLEASAEVPSVVGGGAGFEFTTSKDQAAFLMLPQGATRYDYKNLLSMRNYALDHAHEWYKYINGRLGREALNGSLCFVTGCDKTTAWGSAAVSKPSDIREFSIKFLVGGLAEGRIALRSSWSTNEWADTRVYPPQDIDMNAVRENQAVFIRGFTISVREKSWINRMLPGWLYQRVSELPGKSGNHPVIGSNMPYSDQRHGSPPGSAPVWASNGGTTHGSIVGNELTQSQISIINAHMVSSSESYQPESMLDDPSMSSISHGETDIPESRQLSSDEQDHVVLQYFPERSTELLNPSVKFNEYILSTIPESDIVVTHDSVWMSNRHDKRRDYRTELNNLCVQAGWSLRFDDTFTGPGSLGMWNSFVYVNGSKRGQGVAKSAHAAQEQASYQAFIYLNRS</sequence>
<dbReference type="EMBL" id="KZ293690">
    <property type="protein sequence ID" value="PBK85475.1"/>
    <property type="molecule type" value="Genomic_DNA"/>
</dbReference>